<accession>A0A482XFR6</accession>
<dbReference type="OrthoDB" id="6088000at2759"/>
<gene>
    <name evidence="1" type="ORF">LSTR_LSTR006869</name>
</gene>
<organism evidence="1 2">
    <name type="scientific">Laodelphax striatellus</name>
    <name type="common">Small brown planthopper</name>
    <name type="synonym">Delphax striatella</name>
    <dbReference type="NCBI Taxonomy" id="195883"/>
    <lineage>
        <taxon>Eukaryota</taxon>
        <taxon>Metazoa</taxon>
        <taxon>Ecdysozoa</taxon>
        <taxon>Arthropoda</taxon>
        <taxon>Hexapoda</taxon>
        <taxon>Insecta</taxon>
        <taxon>Pterygota</taxon>
        <taxon>Neoptera</taxon>
        <taxon>Paraneoptera</taxon>
        <taxon>Hemiptera</taxon>
        <taxon>Auchenorrhyncha</taxon>
        <taxon>Fulgoroidea</taxon>
        <taxon>Delphacidae</taxon>
        <taxon>Criomorphinae</taxon>
        <taxon>Laodelphax</taxon>
    </lineage>
</organism>
<dbReference type="PANTHER" id="PTHR16071">
    <property type="entry name" value="CHROMOSOME 1 OPEN READING FRAME 112"/>
    <property type="match status" value="1"/>
</dbReference>
<comment type="caution">
    <text evidence="1">The sequence shown here is derived from an EMBL/GenBank/DDBJ whole genome shotgun (WGS) entry which is preliminary data.</text>
</comment>
<evidence type="ECO:0000313" key="1">
    <source>
        <dbReference type="EMBL" id="RZF44319.1"/>
    </source>
</evidence>
<dbReference type="EMBL" id="QKKF02011155">
    <property type="protein sequence ID" value="RZF44319.1"/>
    <property type="molecule type" value="Genomic_DNA"/>
</dbReference>
<keyword evidence="2" id="KW-1185">Reference proteome</keyword>
<dbReference type="InterPro" id="IPR027902">
    <property type="entry name" value="DUF4487"/>
</dbReference>
<dbReference type="STRING" id="195883.A0A482XFR6"/>
<reference evidence="1 2" key="1">
    <citation type="journal article" date="2017" name="Gigascience">
        <title>Genome sequence of the small brown planthopper, Laodelphax striatellus.</title>
        <authorList>
            <person name="Zhu J."/>
            <person name="Jiang F."/>
            <person name="Wang X."/>
            <person name="Yang P."/>
            <person name="Bao Y."/>
            <person name="Zhao W."/>
            <person name="Wang W."/>
            <person name="Lu H."/>
            <person name="Wang Q."/>
            <person name="Cui N."/>
            <person name="Li J."/>
            <person name="Chen X."/>
            <person name="Luo L."/>
            <person name="Yu J."/>
            <person name="Kang L."/>
            <person name="Cui F."/>
        </authorList>
    </citation>
    <scope>NUCLEOTIDE SEQUENCE [LARGE SCALE GENOMIC DNA]</scope>
    <source>
        <strain evidence="1">Lst14</strain>
    </source>
</reference>
<dbReference type="Proteomes" id="UP000291343">
    <property type="component" value="Unassembled WGS sequence"/>
</dbReference>
<dbReference type="PANTHER" id="PTHR16071:SF2">
    <property type="entry name" value="FIGNL1-INTERACTING REGULATOR OF RECOMBINATION AND MITOSIS"/>
    <property type="match status" value="1"/>
</dbReference>
<protein>
    <submittedName>
        <fullName evidence="1">Uncharacterized protein</fullName>
    </submittedName>
</protein>
<evidence type="ECO:0000313" key="2">
    <source>
        <dbReference type="Proteomes" id="UP000291343"/>
    </source>
</evidence>
<dbReference type="AlphaFoldDB" id="A0A482XFR6"/>
<dbReference type="InParanoid" id="A0A482XFR6"/>
<proteinExistence type="predicted"/>
<sequence>MDVDISPTISLNSMIDELHVSGVSHKEEIIRLTTRLDEVSKLDYSLKAIQICLGPALNAVELDDLETSVFCHILPFSNQLFEKMLKDIELEVEKNCVGSIINLLQGCYEILSCCENTLQQVLKFHPLKFENVSSLPINIASIVLSSFEHCRTSDIIYGENLSNISEVLTALFHKTCDVQNNLLSFLTNGVKFRCLFEDELECLLKVMDILEQCGEVLMSLGIKPLVQQWKGYAQLATSYKDTFQTSLNVSKPICFLADYLGQRLLKTLQIQENDIEGWKLVMKELKIGAFVLKIIVKLCEQYAGYLGNCHKELAVFLVQLYGISKPFLNVNETPNEIVDFIERNVTVGVGPLISTLIEDRAFIETIKNFNSWESDDAFKSHRIGQLLLCVAIMKKLIANDREILQMWIKTGVSFIHIIFDLIDRCPVDFELDMKLERTESPSPSDLYETVLTHTTAYLLTSTTEESFGQLEKFLESKITQRKYWVALMASDIFLILSRFGNSDLKLNQAKYFLSRTVLWPADSKHTPEWIFLSNFTHRLIKLIPSEVAHNLLADYPPSVWADLGCGSIPGSTGINVERACKSLQKFLSNSNDIPECSDYSNMIGELLCLPSLQTDVDTEYSKHKNLLPALAKLWQLCEHLSFANDKQLGYWFDKLLVDLTSSSCNLLILMDNPLINVILRTLQQALKRNSASSKFIAIEFLRFLAHVEMKSDNLLMQVFKSIACLFSNLIEDTDPIISCNALECFEYFANITLHTRITSLTGQQSSTTQKLITSYLQRSFMCDSNSNLQLPKSLEYIDASIDKHKCTVNPLTKSSIVIHSSSPETCLIENDSKQSKETSDIKLISLKTRLNKIIEKTLHCNEQTCANEKSEYNVKFIIERLELCIAECEEKVN</sequence>
<name>A0A482XFR6_LAOST</name>